<dbReference type="GO" id="GO:0033588">
    <property type="term" value="C:elongator holoenzyme complex"/>
    <property type="evidence" value="ECO:0007669"/>
    <property type="project" value="InterPro"/>
</dbReference>
<dbReference type="GO" id="GO:0002098">
    <property type="term" value="P:tRNA wobble uridine modification"/>
    <property type="evidence" value="ECO:0007669"/>
    <property type="project" value="InterPro"/>
</dbReference>
<comment type="subcellular location">
    <subcellularLocation>
        <location evidence="2">Cytoplasm</location>
    </subcellularLocation>
    <subcellularLocation>
        <location evidence="1">Nucleus</location>
    </subcellularLocation>
</comment>
<evidence type="ECO:0000256" key="5">
    <source>
        <dbReference type="ARBA" id="ARBA00020264"/>
    </source>
</evidence>
<dbReference type="GO" id="GO:0005634">
    <property type="term" value="C:nucleus"/>
    <property type="evidence" value="ECO:0007669"/>
    <property type="project" value="UniProtKB-SubCell"/>
</dbReference>
<evidence type="ECO:0000256" key="6">
    <source>
        <dbReference type="ARBA" id="ARBA00022490"/>
    </source>
</evidence>
<keyword evidence="8" id="KW-0539">Nucleus</keyword>
<dbReference type="PANTHER" id="PTHR15641:SF1">
    <property type="entry name" value="ELONGATOR COMPLEX PROTEIN 5"/>
    <property type="match status" value="1"/>
</dbReference>
<evidence type="ECO:0000256" key="2">
    <source>
        <dbReference type="ARBA" id="ARBA00004496"/>
    </source>
</evidence>
<evidence type="ECO:0000256" key="7">
    <source>
        <dbReference type="ARBA" id="ARBA00022694"/>
    </source>
</evidence>
<accession>A0AAV1IZ33</accession>
<sequence>MTLFKLKSATTILIEEDYNRNCLPLLEDLVQGDDILNILCFEQPVAAWQDTFVNKRVHCLSEYTDKILKTNEKSTVIIDSVNQLALSLGWKQCLRHLRTFQLDSYITKLIIILHKDCILLNSKLQIQLNHLAHAIISFDSKCCDKLNIQIKKAGKFIKSEESIMYDSKANCIRLTPIIKQSTKSEEEKVAPANLTTFKIETDQIHQLEKNKLKLPYMSKINEGQGRVFYEPDAVDDWDDEDPDDDLDI</sequence>
<dbReference type="EMBL" id="CAVLEF010000002">
    <property type="protein sequence ID" value="CAK1541560.1"/>
    <property type="molecule type" value="Genomic_DNA"/>
</dbReference>
<evidence type="ECO:0000256" key="3">
    <source>
        <dbReference type="ARBA" id="ARBA00005043"/>
    </source>
</evidence>
<comment type="pathway">
    <text evidence="3">tRNA modification; 5-methoxycarbonylmethyl-2-thiouridine-tRNA biosynthesis.</text>
</comment>
<keyword evidence="6" id="KW-0963">Cytoplasm</keyword>
<keyword evidence="10" id="KW-1185">Reference proteome</keyword>
<dbReference type="InterPro" id="IPR019519">
    <property type="entry name" value="Elp5"/>
</dbReference>
<reference evidence="9 10" key="1">
    <citation type="submission" date="2023-11" db="EMBL/GenBank/DDBJ databases">
        <authorList>
            <person name="Okamura Y."/>
        </authorList>
    </citation>
    <scope>NUCLEOTIDE SEQUENCE [LARGE SCALE GENOMIC DNA]</scope>
</reference>
<dbReference type="InterPro" id="IPR027417">
    <property type="entry name" value="P-loop_NTPase"/>
</dbReference>
<dbReference type="Proteomes" id="UP001497472">
    <property type="component" value="Unassembled WGS sequence"/>
</dbReference>
<organism evidence="9 10">
    <name type="scientific">Leptosia nina</name>
    <dbReference type="NCBI Taxonomy" id="320188"/>
    <lineage>
        <taxon>Eukaryota</taxon>
        <taxon>Metazoa</taxon>
        <taxon>Ecdysozoa</taxon>
        <taxon>Arthropoda</taxon>
        <taxon>Hexapoda</taxon>
        <taxon>Insecta</taxon>
        <taxon>Pterygota</taxon>
        <taxon>Neoptera</taxon>
        <taxon>Endopterygota</taxon>
        <taxon>Lepidoptera</taxon>
        <taxon>Glossata</taxon>
        <taxon>Ditrysia</taxon>
        <taxon>Papilionoidea</taxon>
        <taxon>Pieridae</taxon>
        <taxon>Pierinae</taxon>
        <taxon>Leptosia</taxon>
    </lineage>
</organism>
<evidence type="ECO:0000256" key="1">
    <source>
        <dbReference type="ARBA" id="ARBA00004123"/>
    </source>
</evidence>
<dbReference type="Gene3D" id="3.40.50.300">
    <property type="entry name" value="P-loop containing nucleotide triphosphate hydrolases"/>
    <property type="match status" value="1"/>
</dbReference>
<dbReference type="PANTHER" id="PTHR15641">
    <property type="entry name" value="ELONGATOR COMPLEX PROTEIN 5"/>
    <property type="match status" value="1"/>
</dbReference>
<proteinExistence type="inferred from homology"/>
<name>A0AAV1IZ33_9NEOP</name>
<comment type="similarity">
    <text evidence="4">Belongs to the ELP5 family.</text>
</comment>
<evidence type="ECO:0000313" key="9">
    <source>
        <dbReference type="EMBL" id="CAK1541560.1"/>
    </source>
</evidence>
<evidence type="ECO:0000256" key="8">
    <source>
        <dbReference type="ARBA" id="ARBA00023242"/>
    </source>
</evidence>
<dbReference type="AlphaFoldDB" id="A0AAV1IZ33"/>
<dbReference type="GO" id="GO:0005829">
    <property type="term" value="C:cytosol"/>
    <property type="evidence" value="ECO:0007669"/>
    <property type="project" value="TreeGrafter"/>
</dbReference>
<keyword evidence="7" id="KW-0819">tRNA processing</keyword>
<protein>
    <recommendedName>
        <fullName evidence="5">Elongator complex protein 5</fullName>
    </recommendedName>
</protein>
<dbReference type="GO" id="GO:0000049">
    <property type="term" value="F:tRNA binding"/>
    <property type="evidence" value="ECO:0007669"/>
    <property type="project" value="TreeGrafter"/>
</dbReference>
<gene>
    <name evidence="9" type="ORF">LNINA_LOCUS1532</name>
</gene>
<evidence type="ECO:0000313" key="10">
    <source>
        <dbReference type="Proteomes" id="UP001497472"/>
    </source>
</evidence>
<evidence type="ECO:0000256" key="4">
    <source>
        <dbReference type="ARBA" id="ARBA00009567"/>
    </source>
</evidence>
<comment type="caution">
    <text evidence="9">The sequence shown here is derived from an EMBL/GenBank/DDBJ whole genome shotgun (WGS) entry which is preliminary data.</text>
</comment>